<reference evidence="1" key="1">
    <citation type="journal article" date="2014" name="Int. J. Syst. Evol. Microbiol.">
        <title>Complete genome sequence of Corynebacterium casei LMG S-19264T (=DSM 44701T), isolated from a smear-ripened cheese.</title>
        <authorList>
            <consortium name="US DOE Joint Genome Institute (JGI-PGF)"/>
            <person name="Walter F."/>
            <person name="Albersmeier A."/>
            <person name="Kalinowski J."/>
            <person name="Ruckert C."/>
        </authorList>
    </citation>
    <scope>NUCLEOTIDE SEQUENCE</scope>
    <source>
        <strain evidence="1">JCM 17251</strain>
    </source>
</reference>
<dbReference type="AlphaFoldDB" id="A0A917Y0V1"/>
<comment type="caution">
    <text evidence="1">The sequence shown here is derived from an EMBL/GenBank/DDBJ whole genome shotgun (WGS) entry which is preliminary data.</text>
</comment>
<organism evidence="1 2">
    <name type="scientific">Oceanobacillus indicireducens</name>
    <dbReference type="NCBI Taxonomy" id="1004261"/>
    <lineage>
        <taxon>Bacteria</taxon>
        <taxon>Bacillati</taxon>
        <taxon>Bacillota</taxon>
        <taxon>Bacilli</taxon>
        <taxon>Bacillales</taxon>
        <taxon>Bacillaceae</taxon>
        <taxon>Oceanobacillus</taxon>
    </lineage>
</organism>
<keyword evidence="2" id="KW-1185">Reference proteome</keyword>
<name>A0A917Y0V1_9BACI</name>
<gene>
    <name evidence="1" type="ORF">GCM10007971_27510</name>
</gene>
<reference evidence="1" key="2">
    <citation type="submission" date="2020-09" db="EMBL/GenBank/DDBJ databases">
        <authorList>
            <person name="Sun Q."/>
            <person name="Ohkuma M."/>
        </authorList>
    </citation>
    <scope>NUCLEOTIDE SEQUENCE</scope>
    <source>
        <strain evidence="1">JCM 17251</strain>
    </source>
</reference>
<proteinExistence type="predicted"/>
<dbReference type="Proteomes" id="UP000624041">
    <property type="component" value="Unassembled WGS sequence"/>
</dbReference>
<accession>A0A917Y0V1</accession>
<protein>
    <submittedName>
        <fullName evidence="1">Uncharacterized protein</fullName>
    </submittedName>
</protein>
<sequence length="79" mass="8985">MLPDQLPNWTQTGFEWVYEEIYGADFSTLFSDYPLNVSSSVGKNTFNCPNKLKSKPVRVIIALLITRTNSKLVQMGNEK</sequence>
<evidence type="ECO:0000313" key="1">
    <source>
        <dbReference type="EMBL" id="GGN61997.1"/>
    </source>
</evidence>
<dbReference type="EMBL" id="BMOS01000022">
    <property type="protein sequence ID" value="GGN61997.1"/>
    <property type="molecule type" value="Genomic_DNA"/>
</dbReference>
<evidence type="ECO:0000313" key="2">
    <source>
        <dbReference type="Proteomes" id="UP000624041"/>
    </source>
</evidence>